<feature type="region of interest" description="Disordered" evidence="2">
    <location>
        <begin position="207"/>
        <end position="233"/>
    </location>
</feature>
<evidence type="ECO:0000313" key="4">
    <source>
        <dbReference type="Proteomes" id="UP000092716"/>
    </source>
</evidence>
<organism evidence="3 4">
    <name type="scientific">Plasmodium coatneyi</name>
    <dbReference type="NCBI Taxonomy" id="208452"/>
    <lineage>
        <taxon>Eukaryota</taxon>
        <taxon>Sar</taxon>
        <taxon>Alveolata</taxon>
        <taxon>Apicomplexa</taxon>
        <taxon>Aconoidasida</taxon>
        <taxon>Haemosporida</taxon>
        <taxon>Plasmodiidae</taxon>
        <taxon>Plasmodium</taxon>
    </lineage>
</organism>
<feature type="region of interest" description="Disordered" evidence="2">
    <location>
        <begin position="1258"/>
        <end position="1296"/>
    </location>
</feature>
<feature type="compositionally biased region" description="Basic and acidic residues" evidence="2">
    <location>
        <begin position="618"/>
        <end position="629"/>
    </location>
</feature>
<accession>A0A1B1DXB4</accession>
<evidence type="ECO:0000313" key="3">
    <source>
        <dbReference type="EMBL" id="ANQ07235.1"/>
    </source>
</evidence>
<feature type="region of interest" description="Disordered" evidence="2">
    <location>
        <begin position="618"/>
        <end position="659"/>
    </location>
</feature>
<feature type="region of interest" description="Disordered" evidence="2">
    <location>
        <begin position="535"/>
        <end position="591"/>
    </location>
</feature>
<gene>
    <name evidence="3" type="ORF">PCOAH_00018000</name>
</gene>
<dbReference type="RefSeq" id="XP_019913930.1">
    <property type="nucleotide sequence ID" value="XM_020058609.1"/>
</dbReference>
<feature type="region of interest" description="Disordered" evidence="2">
    <location>
        <begin position="81"/>
        <end position="111"/>
    </location>
</feature>
<feature type="compositionally biased region" description="Basic and acidic residues" evidence="2">
    <location>
        <begin position="208"/>
        <end position="233"/>
    </location>
</feature>
<dbReference type="EMBL" id="CP016245">
    <property type="protein sequence ID" value="ANQ07235.1"/>
    <property type="molecule type" value="Genomic_DNA"/>
</dbReference>
<feature type="region of interest" description="Disordered" evidence="2">
    <location>
        <begin position="981"/>
        <end position="1005"/>
    </location>
</feature>
<dbReference type="VEuPathDB" id="PlasmoDB:PCOAH_00018000"/>
<dbReference type="Proteomes" id="UP000092716">
    <property type="component" value="Chromosome 7"/>
</dbReference>
<keyword evidence="4" id="KW-1185">Reference proteome</keyword>
<sequence>MADNPNEEKETVQVTSCCWLSKRKISSLNRNRHKGKDGSSGGIEIKVPNFNICLTSLSLPIIKLKNDLDRISENKQITRLRENKANQRGRANNSFNKKREDTSDETYGTCEEDPTNDDEVCSMLLRSKAFNETWRIMNSYMNCFVYNSVNEMVDREINFLNRNLCLRDDKVSLLIVKTQTCPFVNLLQYRALSQKLKEVNGCVEGVTTDERSDREKEATHHVGDEEATSPRDDTNTFTYKTFDNRVMTYTLLQRRRHIASCIVNVYTHDSVESILIRIIKKINRKCFMKIDKKNMNELFQKMFKKKKKKVLIIFLKNYIKLKSSIFSGLLLYLLHLKEINSINISVIITNNCVLSALSNLDYSVKKNVHVNICNLYLNYYHLIENIMFHPFFNNVLFKLKEYSTFIDHLFFLNHDMSFLQVKYFFYMFVRDFFDKKILSFLNLPLIYFCKIGKGGKNVQIEDPCPEGGEKYTKKFSTFKGEISNYLNDLHVGDLRQKFVLLLYASNFYEEHIRHLKSKGKHHTLYLMSEVCPSGGEENLPNGQNGSPPMEEQQRQEGPTTRKGKNKRALLTEGGNHHTGDKSHPKYKEPSKKRKIKSDFFYNCIRYLNFAKSERAENHQGEDISREKEGTVQNGVSRWTSHGKSDIPNRGIGESTYPGDPKEDKNCMHEIIQLMKRDSIKRTLKSSDHFRSCYFQNYVSHNNLAECLSPMNRIVNKDFVDDCNCIKVYVINNLTEHMKVEHNFDSLEVLKKEWKNNEYWKIQQYEKVLAKMEKKMHTGKGGKKKAPLGKGAIKANSKGGNVGRNENGGEVHPRMALLYLQKCLAKSISKRMITLLYKKKKYNICLSIINIILKNIPAYSSLRKRVHILKELFKKYEKKFFIYNVKDLTKANEEIEKEFKQMVNTICDILLNLYMGKINVLKKILNDISSFLESVHYIIKLEKYITEKEFSGLDLQTFVKKLNILIVFLDLFINLKKKKCQNKNPPHEYQRGNSNPDRGLPFGENNSHSAVTTHDGELKKMGTTLMCDGACGTGGKANQHSGITTVESRNENGDTQNVANCLGRKIHLDSCQCQLENNKLENLLSTMSDSDMDLTLLEYVFIFFCEFLYFLLMPCVFLLPLVNTCIAHDHSPDAQDLLKKNLRMKLLHVLYHNKLELKDLNSPICIGSSKFSRPYKEENNCVLEKGQRGVDAPNLGDLLGREKAKGNIHLPCDMLQKGSQMEDMVIIFHIVQNLNARHLNVCSMFIEYIKVKLNFRGEGTDSGKDEHSDDSVRRSGSKSDRSSAIRSNPRSGRTHAHDASNLHCESFQELFYNFVIATMSLFYYLKIIHIPSTFVKGKDEPQISQPFSCKENHMIRTNTNADSPNAQRGQKGANVLITSRNGRLDSLEDGTQPTSDEETDTPAMEHVNGNAGQKYKNYILDMLGSMNIRRLIFGRGYTA</sequence>
<dbReference type="OrthoDB" id="392410at2759"/>
<keyword evidence="1" id="KW-0175">Coiled coil</keyword>
<feature type="region of interest" description="Disordered" evidence="2">
    <location>
        <begin position="1379"/>
        <end position="1407"/>
    </location>
</feature>
<feature type="compositionally biased region" description="Basic and acidic residues" evidence="2">
    <location>
        <begin position="574"/>
        <end position="589"/>
    </location>
</feature>
<evidence type="ECO:0000256" key="2">
    <source>
        <dbReference type="SAM" id="MobiDB-lite"/>
    </source>
</evidence>
<protein>
    <submittedName>
        <fullName evidence="3">Uncharacterized protein</fullName>
    </submittedName>
</protein>
<dbReference type="GeneID" id="30908526"/>
<feature type="compositionally biased region" description="Polar residues" evidence="2">
    <location>
        <begin position="630"/>
        <end position="641"/>
    </location>
</feature>
<dbReference type="KEGG" id="pcot:PCOAH_00018000"/>
<reference evidence="4" key="1">
    <citation type="submission" date="2016-06" db="EMBL/GenBank/DDBJ databases">
        <title>First high quality genome sequence of Plasmodium coatneyi using continuous long reads from single molecule, real-time sequencing.</title>
        <authorList>
            <person name="Chien J.-T."/>
            <person name="Pakala S.B."/>
            <person name="Geraldo J.A."/>
            <person name="Lapp S.A."/>
            <person name="Barnwell J.W."/>
            <person name="Kissinger J.C."/>
            <person name="Galinski M.R."/>
            <person name="Humphrey J.C."/>
        </authorList>
    </citation>
    <scope>NUCLEOTIDE SEQUENCE [LARGE SCALE GENOMIC DNA]</scope>
    <source>
        <strain evidence="4">Hackeri</strain>
    </source>
</reference>
<feature type="compositionally biased region" description="Basic and acidic residues" evidence="2">
    <location>
        <begin position="1258"/>
        <end position="1282"/>
    </location>
</feature>
<name>A0A1B1DXB4_9APIC</name>
<proteinExistence type="predicted"/>
<evidence type="ECO:0000256" key="1">
    <source>
        <dbReference type="SAM" id="Coils"/>
    </source>
</evidence>
<feature type="coiled-coil region" evidence="1">
    <location>
        <begin position="858"/>
        <end position="904"/>
    </location>
</feature>